<dbReference type="SUPFAM" id="SSF46785">
    <property type="entry name" value="Winged helix' DNA-binding domain"/>
    <property type="match status" value="1"/>
</dbReference>
<proteinExistence type="inferred from homology"/>
<sequence length="160" mass="17761">MKPRSQSNTLPQLGELELALMRALWNAPGRDAKSLQCELPIRLKSSLNTVQSALERLHRKDLIDRNKQGRAYLYRASVGRGEFLGQLIGRVVSQVHSGSMTPILSGFVDFADEIDHQSLDELERLINARRGKRNDGSQSAANEMVTGEVSTNRDTTGDQS</sequence>
<dbReference type="InterPro" id="IPR036388">
    <property type="entry name" value="WH-like_DNA-bd_sf"/>
</dbReference>
<evidence type="ECO:0000313" key="6">
    <source>
        <dbReference type="EMBL" id="MFC3155075.1"/>
    </source>
</evidence>
<name>A0ABV7HSJ8_9GAMM</name>
<keyword evidence="7" id="KW-1185">Reference proteome</keyword>
<dbReference type="InterPro" id="IPR005650">
    <property type="entry name" value="BlaI_family"/>
</dbReference>
<keyword evidence="2" id="KW-0805">Transcription regulation</keyword>
<evidence type="ECO:0000256" key="1">
    <source>
        <dbReference type="ARBA" id="ARBA00011046"/>
    </source>
</evidence>
<evidence type="ECO:0000256" key="4">
    <source>
        <dbReference type="ARBA" id="ARBA00023163"/>
    </source>
</evidence>
<feature type="region of interest" description="Disordered" evidence="5">
    <location>
        <begin position="130"/>
        <end position="160"/>
    </location>
</feature>
<comment type="caution">
    <text evidence="6">The sequence shown here is derived from an EMBL/GenBank/DDBJ whole genome shotgun (WGS) entry which is preliminary data.</text>
</comment>
<dbReference type="Gene3D" id="1.10.10.10">
    <property type="entry name" value="Winged helix-like DNA-binding domain superfamily/Winged helix DNA-binding domain"/>
    <property type="match status" value="1"/>
</dbReference>
<reference evidence="7" key="1">
    <citation type="journal article" date="2019" name="Int. J. Syst. Evol. Microbiol.">
        <title>The Global Catalogue of Microorganisms (GCM) 10K type strain sequencing project: providing services to taxonomists for standard genome sequencing and annotation.</title>
        <authorList>
            <consortium name="The Broad Institute Genomics Platform"/>
            <consortium name="The Broad Institute Genome Sequencing Center for Infectious Disease"/>
            <person name="Wu L."/>
            <person name="Ma J."/>
        </authorList>
    </citation>
    <scope>NUCLEOTIDE SEQUENCE [LARGE SCALE GENOMIC DNA]</scope>
    <source>
        <strain evidence="7">KCTC 52141</strain>
    </source>
</reference>
<protein>
    <submittedName>
        <fullName evidence="6">BlaI/MecI/CopY family transcriptional regulator</fullName>
    </submittedName>
</protein>
<keyword evidence="4" id="KW-0804">Transcription</keyword>
<evidence type="ECO:0000313" key="7">
    <source>
        <dbReference type="Proteomes" id="UP001595548"/>
    </source>
</evidence>
<dbReference type="InterPro" id="IPR036390">
    <property type="entry name" value="WH_DNA-bd_sf"/>
</dbReference>
<evidence type="ECO:0000256" key="5">
    <source>
        <dbReference type="SAM" id="MobiDB-lite"/>
    </source>
</evidence>
<dbReference type="Proteomes" id="UP001595548">
    <property type="component" value="Unassembled WGS sequence"/>
</dbReference>
<evidence type="ECO:0000256" key="2">
    <source>
        <dbReference type="ARBA" id="ARBA00023015"/>
    </source>
</evidence>
<keyword evidence="3" id="KW-0238">DNA-binding</keyword>
<evidence type="ECO:0000256" key="3">
    <source>
        <dbReference type="ARBA" id="ARBA00023125"/>
    </source>
</evidence>
<gene>
    <name evidence="6" type="ORF">ACFOEB_07670</name>
</gene>
<organism evidence="6 7">
    <name type="scientific">Gilvimarinus japonicus</name>
    <dbReference type="NCBI Taxonomy" id="1796469"/>
    <lineage>
        <taxon>Bacteria</taxon>
        <taxon>Pseudomonadati</taxon>
        <taxon>Pseudomonadota</taxon>
        <taxon>Gammaproteobacteria</taxon>
        <taxon>Cellvibrionales</taxon>
        <taxon>Cellvibrionaceae</taxon>
        <taxon>Gilvimarinus</taxon>
    </lineage>
</organism>
<dbReference type="RefSeq" id="WP_382415625.1">
    <property type="nucleotide sequence ID" value="NZ_AP031500.1"/>
</dbReference>
<feature type="compositionally biased region" description="Polar residues" evidence="5">
    <location>
        <begin position="148"/>
        <end position="160"/>
    </location>
</feature>
<accession>A0ABV7HSJ8</accession>
<comment type="similarity">
    <text evidence="1">Belongs to the BlaI transcriptional regulatory family.</text>
</comment>
<dbReference type="Pfam" id="PF03965">
    <property type="entry name" value="Penicillinase_R"/>
    <property type="match status" value="1"/>
</dbReference>
<dbReference type="EMBL" id="JBHRTL010000006">
    <property type="protein sequence ID" value="MFC3155075.1"/>
    <property type="molecule type" value="Genomic_DNA"/>
</dbReference>